<evidence type="ECO:0000313" key="17">
    <source>
        <dbReference type="Proteomes" id="UP000091979"/>
    </source>
</evidence>
<dbReference type="AlphaFoldDB" id="A0A1B7XCK3"/>
<comment type="caution">
    <text evidence="16">The sequence shown here is derived from an EMBL/GenBank/DDBJ whole genome shotgun (WGS) entry which is preliminary data.</text>
</comment>
<dbReference type="Pfam" id="PF08541">
    <property type="entry name" value="ACP_syn_III_C"/>
    <property type="match status" value="1"/>
</dbReference>
<dbReference type="OrthoDB" id="9815506at2"/>
<dbReference type="Proteomes" id="UP000091979">
    <property type="component" value="Unassembled WGS sequence"/>
</dbReference>
<dbReference type="EC" id="2.3.1.180" evidence="3 13"/>
<gene>
    <name evidence="13" type="primary">fabH</name>
    <name evidence="16" type="ORF">SP90_09480</name>
</gene>
<dbReference type="HAMAP" id="MF_01815">
    <property type="entry name" value="FabH"/>
    <property type="match status" value="1"/>
</dbReference>
<evidence type="ECO:0000256" key="1">
    <source>
        <dbReference type="ARBA" id="ARBA00005194"/>
    </source>
</evidence>
<evidence type="ECO:0000256" key="13">
    <source>
        <dbReference type="HAMAP-Rule" id="MF_01815"/>
    </source>
</evidence>
<dbReference type="InterPro" id="IPR016039">
    <property type="entry name" value="Thiolase-like"/>
</dbReference>
<evidence type="ECO:0000259" key="14">
    <source>
        <dbReference type="Pfam" id="PF08541"/>
    </source>
</evidence>
<dbReference type="Gene3D" id="3.40.47.10">
    <property type="match status" value="1"/>
</dbReference>
<keyword evidence="6 13" id="KW-0808">Transferase</keyword>
<dbReference type="CDD" id="cd00830">
    <property type="entry name" value="KAS_III"/>
    <property type="match status" value="1"/>
</dbReference>
<dbReference type="FunFam" id="3.40.47.10:FF:000004">
    <property type="entry name" value="3-oxoacyl-[acyl-carrier-protein] synthase 3"/>
    <property type="match status" value="1"/>
</dbReference>
<comment type="catalytic activity">
    <reaction evidence="12">
        <text>malonyl-[ACP] + acetyl-CoA + H(+) = 3-oxobutanoyl-[ACP] + CO2 + CoA</text>
        <dbReference type="Rhea" id="RHEA:12080"/>
        <dbReference type="Rhea" id="RHEA-COMP:9623"/>
        <dbReference type="Rhea" id="RHEA-COMP:9625"/>
        <dbReference type="ChEBI" id="CHEBI:15378"/>
        <dbReference type="ChEBI" id="CHEBI:16526"/>
        <dbReference type="ChEBI" id="CHEBI:57287"/>
        <dbReference type="ChEBI" id="CHEBI:57288"/>
        <dbReference type="ChEBI" id="CHEBI:78449"/>
        <dbReference type="ChEBI" id="CHEBI:78450"/>
        <dbReference type="EC" id="2.3.1.180"/>
    </reaction>
    <physiologicalReaction direction="left-to-right" evidence="12">
        <dbReference type="Rhea" id="RHEA:12081"/>
    </physiologicalReaction>
</comment>
<comment type="domain">
    <text evidence="13">The last Arg residue of the ACP-binding site is essential for the weak association between ACP/AcpP and FabH.</text>
</comment>
<feature type="active site" evidence="13">
    <location>
        <position position="286"/>
    </location>
</feature>
<keyword evidence="7 13" id="KW-0276">Fatty acid metabolism</keyword>
<feature type="active site" evidence="13">
    <location>
        <position position="256"/>
    </location>
</feature>
<dbReference type="InterPro" id="IPR013747">
    <property type="entry name" value="ACP_syn_III_C"/>
</dbReference>
<keyword evidence="5 13" id="KW-0444">Lipid biosynthesis</keyword>
<dbReference type="EMBL" id="JXMS01000014">
    <property type="protein sequence ID" value="OBQ51600.1"/>
    <property type="molecule type" value="Genomic_DNA"/>
</dbReference>
<dbReference type="InterPro" id="IPR013751">
    <property type="entry name" value="ACP_syn_III_N"/>
</dbReference>
<evidence type="ECO:0000256" key="5">
    <source>
        <dbReference type="ARBA" id="ARBA00022516"/>
    </source>
</evidence>
<dbReference type="GO" id="GO:0005737">
    <property type="term" value="C:cytoplasm"/>
    <property type="evidence" value="ECO:0007669"/>
    <property type="project" value="UniProtKB-SubCell"/>
</dbReference>
<sequence>MKKQCYIRGFGAYVPEKVLTNLDLEKMVDTSDEWIKTRTGIEQRHIVAEGQSTSDLTAHAAKAALADAKMDREELSHILVATCTPDAYCPNTACITEDKLGLKGRMALDVNAACSGFVYGLKMASALAHTEDDANILLCGGETMSSRTNWEDRNTCVLFGDGAGAVVISATPTEDSTKIVDIELSSDGSLCELLTIRGGGSSLPYKVGQQVPEEHFIMMQGREVFKHAVRSMVSVCTTVMERNGLTPDDIDILIPHQANMRIIEAVGKKLTIDSERVYVNVDKVGNTSAASIPIALGQAKAAGTLEPGKNILLTTFGGGFTWGAALLRT</sequence>
<comment type="pathway">
    <text evidence="1 13">Lipid metabolism; fatty acid biosynthesis.</text>
</comment>
<reference evidence="16 17" key="1">
    <citation type="submission" date="2015-01" db="EMBL/GenBank/DDBJ databases">
        <title>Desulfovibrio sp. JC271 draft genome sequence.</title>
        <authorList>
            <person name="Shivani Y."/>
            <person name="Subhash Y."/>
            <person name="Sasikala C."/>
            <person name="Ramana C.V."/>
        </authorList>
    </citation>
    <scope>NUCLEOTIDE SEQUENCE [LARGE SCALE GENOMIC DNA]</scope>
    <source>
        <strain evidence="16 17">JC271</strain>
    </source>
</reference>
<evidence type="ECO:0000259" key="15">
    <source>
        <dbReference type="Pfam" id="PF08545"/>
    </source>
</evidence>
<evidence type="ECO:0000256" key="2">
    <source>
        <dbReference type="ARBA" id="ARBA00008642"/>
    </source>
</evidence>
<evidence type="ECO:0000256" key="7">
    <source>
        <dbReference type="ARBA" id="ARBA00022832"/>
    </source>
</evidence>
<keyword evidence="11 13" id="KW-0012">Acyltransferase</keyword>
<dbReference type="SUPFAM" id="SSF53901">
    <property type="entry name" value="Thiolase-like"/>
    <property type="match status" value="1"/>
</dbReference>
<dbReference type="RefSeq" id="WP_066854969.1">
    <property type="nucleotide sequence ID" value="NZ_JXMS01000014.1"/>
</dbReference>
<dbReference type="UniPathway" id="UPA00094"/>
<evidence type="ECO:0000256" key="3">
    <source>
        <dbReference type="ARBA" id="ARBA00012333"/>
    </source>
</evidence>
<name>A0A1B7XCK3_9BACT</name>
<keyword evidence="9 13" id="KW-0275">Fatty acid biosynthesis</keyword>
<evidence type="ECO:0000256" key="9">
    <source>
        <dbReference type="ARBA" id="ARBA00023160"/>
    </source>
</evidence>
<keyword evidence="4 13" id="KW-0963">Cytoplasm</keyword>
<evidence type="ECO:0000256" key="8">
    <source>
        <dbReference type="ARBA" id="ARBA00023098"/>
    </source>
</evidence>
<dbReference type="GO" id="GO:0004315">
    <property type="term" value="F:3-oxoacyl-[acyl-carrier-protein] synthase activity"/>
    <property type="evidence" value="ECO:0007669"/>
    <property type="project" value="InterPro"/>
</dbReference>
<evidence type="ECO:0000313" key="16">
    <source>
        <dbReference type="EMBL" id="OBQ51600.1"/>
    </source>
</evidence>
<keyword evidence="17" id="KW-1185">Reference proteome</keyword>
<accession>A0A1B7XCK3</accession>
<dbReference type="STRING" id="1560234.SP90_09480"/>
<dbReference type="PATRIC" id="fig|1560234.3.peg.726"/>
<feature type="region of interest" description="ACP-binding" evidence="13">
    <location>
        <begin position="257"/>
        <end position="261"/>
    </location>
</feature>
<dbReference type="GO" id="GO:0044550">
    <property type="term" value="P:secondary metabolite biosynthetic process"/>
    <property type="evidence" value="ECO:0007669"/>
    <property type="project" value="TreeGrafter"/>
</dbReference>
<dbReference type="NCBIfam" id="NF006829">
    <property type="entry name" value="PRK09352.1"/>
    <property type="match status" value="1"/>
</dbReference>
<feature type="active site" evidence="13">
    <location>
        <position position="114"/>
    </location>
</feature>
<keyword evidence="10 13" id="KW-0511">Multifunctional enzyme</keyword>
<comment type="subunit">
    <text evidence="13">Homodimer.</text>
</comment>
<dbReference type="GO" id="GO:0006633">
    <property type="term" value="P:fatty acid biosynthetic process"/>
    <property type="evidence" value="ECO:0007669"/>
    <property type="project" value="UniProtKB-UniRule"/>
</dbReference>
<dbReference type="Pfam" id="PF08545">
    <property type="entry name" value="ACP_syn_III"/>
    <property type="match status" value="1"/>
</dbReference>
<evidence type="ECO:0000256" key="10">
    <source>
        <dbReference type="ARBA" id="ARBA00023268"/>
    </source>
</evidence>
<comment type="subcellular location">
    <subcellularLocation>
        <location evidence="13">Cytoplasm</location>
    </subcellularLocation>
</comment>
<proteinExistence type="inferred from homology"/>
<comment type="similarity">
    <text evidence="2 13">Belongs to the thiolase-like superfamily. FabH family.</text>
</comment>
<dbReference type="InterPro" id="IPR004655">
    <property type="entry name" value="FabH"/>
</dbReference>
<dbReference type="GO" id="GO:0033818">
    <property type="term" value="F:beta-ketoacyl-acyl-carrier-protein synthase III activity"/>
    <property type="evidence" value="ECO:0007669"/>
    <property type="project" value="UniProtKB-UniRule"/>
</dbReference>
<evidence type="ECO:0000256" key="6">
    <source>
        <dbReference type="ARBA" id="ARBA00022679"/>
    </source>
</evidence>
<dbReference type="PANTHER" id="PTHR34069">
    <property type="entry name" value="3-OXOACYL-[ACYL-CARRIER-PROTEIN] SYNTHASE 3"/>
    <property type="match status" value="1"/>
</dbReference>
<protein>
    <recommendedName>
        <fullName evidence="3 13">Beta-ketoacyl-[acyl-carrier-protein] synthase III</fullName>
        <shortName evidence="13">Beta-ketoacyl-ACP synthase III</shortName>
        <shortName evidence="13">KAS III</shortName>
        <ecNumber evidence="3 13">2.3.1.180</ecNumber>
    </recommendedName>
    <alternativeName>
        <fullName evidence="13">3-oxoacyl-[acyl-carrier-protein] synthase 3</fullName>
    </alternativeName>
    <alternativeName>
        <fullName evidence="13">3-oxoacyl-[acyl-carrier-protein] synthase III</fullName>
    </alternativeName>
</protein>
<evidence type="ECO:0000256" key="11">
    <source>
        <dbReference type="ARBA" id="ARBA00023315"/>
    </source>
</evidence>
<dbReference type="NCBIfam" id="TIGR00747">
    <property type="entry name" value="fabH"/>
    <property type="match status" value="1"/>
</dbReference>
<evidence type="ECO:0000256" key="12">
    <source>
        <dbReference type="ARBA" id="ARBA00051096"/>
    </source>
</evidence>
<feature type="domain" description="Beta-ketoacyl-[acyl-carrier-protein] synthase III N-terminal" evidence="15">
    <location>
        <begin position="108"/>
        <end position="188"/>
    </location>
</feature>
<dbReference type="PANTHER" id="PTHR34069:SF2">
    <property type="entry name" value="BETA-KETOACYL-[ACYL-CARRIER-PROTEIN] SYNTHASE III"/>
    <property type="match status" value="1"/>
</dbReference>
<keyword evidence="8 13" id="KW-0443">Lipid metabolism</keyword>
<feature type="domain" description="Beta-ketoacyl-[acyl-carrier-protein] synthase III C-terminal" evidence="14">
    <location>
        <begin position="240"/>
        <end position="328"/>
    </location>
</feature>
<comment type="function">
    <text evidence="13">Catalyzes the condensation reaction of fatty acid synthesis by the addition to an acyl acceptor of two carbons from malonyl-ACP. Catalyzes the first condensation reaction which initiates fatty acid synthesis and may therefore play a role in governing the total rate of fatty acid production. Possesses both acetoacetyl-ACP synthase and acetyl transacylase activities. Its substrate specificity determines the biosynthesis of branched-chain and/or straight-chain of fatty acids.</text>
</comment>
<evidence type="ECO:0000256" key="4">
    <source>
        <dbReference type="ARBA" id="ARBA00022490"/>
    </source>
</evidence>
<organism evidence="16 17">
    <name type="scientific">Halodesulfovibrio spirochaetisodalis</name>
    <dbReference type="NCBI Taxonomy" id="1560234"/>
    <lineage>
        <taxon>Bacteria</taxon>
        <taxon>Pseudomonadati</taxon>
        <taxon>Thermodesulfobacteriota</taxon>
        <taxon>Desulfovibrionia</taxon>
        <taxon>Desulfovibrionales</taxon>
        <taxon>Desulfovibrionaceae</taxon>
        <taxon>Halodesulfovibrio</taxon>
    </lineage>
</organism>